<dbReference type="GO" id="GO:0051058">
    <property type="term" value="P:negative regulation of small GTPase mediated signal transduction"/>
    <property type="evidence" value="ECO:0000318"/>
    <property type="project" value="GO_Central"/>
</dbReference>
<dbReference type="SUPFAM" id="SSF48350">
    <property type="entry name" value="GTPase activation domain, GAP"/>
    <property type="match status" value="1"/>
</dbReference>
<dbReference type="InterPro" id="IPR008936">
    <property type="entry name" value="Rho_GTPase_activation_prot"/>
</dbReference>
<dbReference type="PROSITE" id="PS50238">
    <property type="entry name" value="RHOGAP"/>
    <property type="match status" value="1"/>
</dbReference>
<evidence type="ECO:0008006" key="6">
    <source>
        <dbReference type="Google" id="ProtNLM"/>
    </source>
</evidence>
<dbReference type="OrthoDB" id="185175at2759"/>
<dbReference type="GeneID" id="6757131"/>
<name>B3S6J1_TRIAD</name>
<feature type="domain" description="Rho-GAP" evidence="3">
    <location>
        <begin position="88"/>
        <end position="283"/>
    </location>
</feature>
<accession>B3S6J1</accession>
<dbReference type="InterPro" id="IPR051025">
    <property type="entry name" value="RhoGAP"/>
</dbReference>
<dbReference type="Pfam" id="PF00620">
    <property type="entry name" value="RhoGAP"/>
    <property type="match status" value="1"/>
</dbReference>
<keyword evidence="1" id="KW-0343">GTPase activation</keyword>
<dbReference type="HOGENOM" id="CLU_848170_0_0_1"/>
<dbReference type="EMBL" id="DS985252">
    <property type="protein sequence ID" value="EDV21770.1"/>
    <property type="molecule type" value="Genomic_DNA"/>
</dbReference>
<dbReference type="eggNOG" id="KOG4270">
    <property type="taxonomic scope" value="Eukaryota"/>
</dbReference>
<feature type="domain" description="PH" evidence="2">
    <location>
        <begin position="1"/>
        <end position="79"/>
    </location>
</feature>
<dbReference type="Proteomes" id="UP000009022">
    <property type="component" value="Unassembled WGS sequence"/>
</dbReference>
<dbReference type="Gene3D" id="1.10.555.10">
    <property type="entry name" value="Rho GTPase activation protein"/>
    <property type="match status" value="1"/>
</dbReference>
<organism evidence="4 5">
    <name type="scientific">Trichoplax adhaerens</name>
    <name type="common">Trichoplax reptans</name>
    <dbReference type="NCBI Taxonomy" id="10228"/>
    <lineage>
        <taxon>Eukaryota</taxon>
        <taxon>Metazoa</taxon>
        <taxon>Placozoa</taxon>
        <taxon>Uniplacotomia</taxon>
        <taxon>Trichoplacea</taxon>
        <taxon>Trichoplacidae</taxon>
        <taxon>Trichoplax</taxon>
    </lineage>
</organism>
<gene>
    <name evidence="4" type="ORF">TRIADDRAFT_59823</name>
</gene>
<dbReference type="Pfam" id="PF00169">
    <property type="entry name" value="PH"/>
    <property type="match status" value="1"/>
</dbReference>
<dbReference type="Gene3D" id="2.30.29.30">
    <property type="entry name" value="Pleckstrin-homology domain (PH domain)/Phosphotyrosine-binding domain (PTB)"/>
    <property type="match status" value="1"/>
</dbReference>
<dbReference type="PANTHER" id="PTHR15228:SF24">
    <property type="entry name" value="RHO-GAP DOMAIN-CONTAINING PROTEIN"/>
    <property type="match status" value="1"/>
</dbReference>
<dbReference type="GO" id="GO:0005096">
    <property type="term" value="F:GTPase activator activity"/>
    <property type="evidence" value="ECO:0000318"/>
    <property type="project" value="GO_Central"/>
</dbReference>
<evidence type="ECO:0000259" key="3">
    <source>
        <dbReference type="PROSITE" id="PS50238"/>
    </source>
</evidence>
<protein>
    <recommendedName>
        <fullName evidence="6">Rho-GAP domain-containing protein</fullName>
    </recommendedName>
</protein>
<proteinExistence type="predicted"/>
<dbReference type="InParanoid" id="B3S6J1"/>
<dbReference type="PhylomeDB" id="B3S6J1"/>
<evidence type="ECO:0000259" key="2">
    <source>
        <dbReference type="PROSITE" id="PS50003"/>
    </source>
</evidence>
<dbReference type="RefSeq" id="XP_002115918.1">
    <property type="nucleotide sequence ID" value="XM_002115882.1"/>
</dbReference>
<reference evidence="4 5" key="1">
    <citation type="journal article" date="2008" name="Nature">
        <title>The Trichoplax genome and the nature of placozoans.</title>
        <authorList>
            <person name="Srivastava M."/>
            <person name="Begovic E."/>
            <person name="Chapman J."/>
            <person name="Putnam N.H."/>
            <person name="Hellsten U."/>
            <person name="Kawashima T."/>
            <person name="Kuo A."/>
            <person name="Mitros T."/>
            <person name="Salamov A."/>
            <person name="Carpenter M.L."/>
            <person name="Signorovitch A.Y."/>
            <person name="Moreno M.A."/>
            <person name="Kamm K."/>
            <person name="Grimwood J."/>
            <person name="Schmutz J."/>
            <person name="Shapiro H."/>
            <person name="Grigoriev I.V."/>
            <person name="Buss L.W."/>
            <person name="Schierwater B."/>
            <person name="Dellaporta S.L."/>
            <person name="Rokhsar D.S."/>
        </authorList>
    </citation>
    <scope>NUCLEOTIDE SEQUENCE [LARGE SCALE GENOMIC DNA]</scope>
    <source>
        <strain evidence="4 5">Grell-BS-1999</strain>
    </source>
</reference>
<keyword evidence="5" id="KW-1185">Reference proteome</keyword>
<evidence type="ECO:0000256" key="1">
    <source>
        <dbReference type="ARBA" id="ARBA00022468"/>
    </source>
</evidence>
<dbReference type="SMART" id="SM00324">
    <property type="entry name" value="RhoGAP"/>
    <property type="match status" value="1"/>
</dbReference>
<dbReference type="GO" id="GO:0007165">
    <property type="term" value="P:signal transduction"/>
    <property type="evidence" value="ECO:0007669"/>
    <property type="project" value="InterPro"/>
</dbReference>
<evidence type="ECO:0000313" key="4">
    <source>
        <dbReference type="EMBL" id="EDV21770.1"/>
    </source>
</evidence>
<dbReference type="KEGG" id="tad:TRIADDRAFT_59823"/>
<dbReference type="OMA" id="WEQCAND"/>
<sequence length="328" mass="37149">MAKKRWIVITLESLQYYREKDDTKVAGSVSLIGCTINELSIENGEHRFEISNPPDNHVISSNTAKDIEDAIKAIRKGMDQRENAVFGQRLSQVIRRQSTTLSKGSIPNVVRESVKFIRSTGLDEEGLFRLPGNTNKVKDLKAHFDEGIDYIIPEETDIHTVASLLKLYLRELPESLIPSENYDLCVIAINTYDANKFKGINQIIQILNEIPSVNYDLVKFLMKFLNDVQEYSSMNKMDIDNLSTVFGPNMLTVNFHDPEVLMKSTKMLADITKVLIRHYNDIFVISASKPDGSDQSRESTISEDIYQDLEVASSQLCKSKVIAHNNNN</sequence>
<dbReference type="InterPro" id="IPR001849">
    <property type="entry name" value="PH_domain"/>
</dbReference>
<dbReference type="AlphaFoldDB" id="B3S6J1"/>
<dbReference type="PROSITE" id="PS50003">
    <property type="entry name" value="PH_DOMAIN"/>
    <property type="match status" value="1"/>
</dbReference>
<dbReference type="PANTHER" id="PTHR15228">
    <property type="entry name" value="SPERMATHECAL PHYSIOLOGY VARIANT"/>
    <property type="match status" value="1"/>
</dbReference>
<dbReference type="SUPFAM" id="SSF50729">
    <property type="entry name" value="PH domain-like"/>
    <property type="match status" value="1"/>
</dbReference>
<dbReference type="CTD" id="6757131"/>
<dbReference type="InterPro" id="IPR011993">
    <property type="entry name" value="PH-like_dom_sf"/>
</dbReference>
<evidence type="ECO:0000313" key="5">
    <source>
        <dbReference type="Proteomes" id="UP000009022"/>
    </source>
</evidence>
<dbReference type="InterPro" id="IPR000198">
    <property type="entry name" value="RhoGAP_dom"/>
</dbReference>